<dbReference type="InterPro" id="IPR011123">
    <property type="entry name" value="Y_Y_Y"/>
</dbReference>
<dbReference type="Gene3D" id="3.30.450.20">
    <property type="entry name" value="PAS domain"/>
    <property type="match status" value="1"/>
</dbReference>
<dbReference type="InterPro" id="IPR005467">
    <property type="entry name" value="His_kinase_dom"/>
</dbReference>
<comment type="caution">
    <text evidence="4">The sequence shown here is derived from an EMBL/GenBank/DDBJ whole genome shotgun (WGS) entry which is preliminary data.</text>
</comment>
<dbReference type="InterPro" id="IPR011110">
    <property type="entry name" value="Reg_prop"/>
</dbReference>
<gene>
    <name evidence="4" type="ORF">ACFSRY_03320</name>
</gene>
<dbReference type="InterPro" id="IPR011495">
    <property type="entry name" value="Sig_transdc_His_kin_sub2_dim/P"/>
</dbReference>
<dbReference type="Pfam" id="PF07494">
    <property type="entry name" value="Reg_prop"/>
    <property type="match status" value="6"/>
</dbReference>
<sequence>MYLNRISFLFLLLLLAFNTLGQQYNFRNWTLEQGLPQSQVNSIIQDHRGLLWIATRGGISHFNGSTFTTYTKEDGLSSNNVSSVFQDSRKRIWIGTSDRGLNRFTGTGFIQYGKEQGLSAKTVSDITEDKMGRIWLATDQGIFYSFNDTFVKFKTLPDLHYTTALATQEGTFWAGTKTNGLYKVELASVSNFTTENSALPHNSVTTLSRDKKGTLWIGTDAGAANVTSDSLAHFELPLNTPNLSVSSFTHDPYGNLWISLRQNGLIKYNGTKFTHITRQNGLRTKRISSLATDMEGNIWIGTDGYGLQQFTSPWFVHYFEFGELSEPRITALTKDSKGRVWIGTDEGSIAYMDGGRLNWNRNTAWPEGVSINYISLVNDNSAWLSMSNGAWYVSPDTIKHYTQKDGLPTNEILQCVTDGKGNIWFATAQGVSCLSKGKFKNYATPDGQLPEKVYYILEDSKGRIWFGAASGVYKLDGDKIIKAPELARYELEDVTSIAEDKEGTLYFGGFNYGLAVLNENWAKPKLFTSADGLPSEGIKGLFIDAKDNLWVGTSRDVLKIRLPLLRQSGRLNFRSYAGSNGFRGIEICYNAITQTSDGLVWFGTTKGLTKYLPTLDRRNKVYPTVSLNQLMLYQKPTNWQELGYKVDSITGLPVNLKLPHTQNHLTFDFHGICLSGPDQVKYRYKLKGYEGQWSPATDQSFATYANLNPGTYTFELHAQNNDGYWTPRPLIYTFSIVPPIWRREWFIGVLLLVLAGAVLSIVRLRERSLVKMNTLLEMRVNHRTRLLERKNREKEMLLQEIHHRVKNNLQIVISMLNLQARHVKDPHAVEVMQAVRSRVRSMAILHERLYRHDDLGQIDLDDYFRGICESLYEAYGVITEQVALELQVPPAKVDIDSAITLGLIVNELVSNSLKYAFTGEHKQGLLRIELKQQANNHCTLVVCDNGKGLPADFDLKKKQSFGLQLVSSLSKKLNGTISFINNNGTNSILHFVLPS</sequence>
<protein>
    <submittedName>
        <fullName evidence="4">Two-component regulator propeller domain-containing protein</fullName>
    </submittedName>
</protein>
<dbReference type="Pfam" id="PF07568">
    <property type="entry name" value="HisKA_2"/>
    <property type="match status" value="1"/>
</dbReference>
<organism evidence="4 5">
    <name type="scientific">Pontibacter locisalis</name>
    <dbReference type="NCBI Taxonomy" id="1719035"/>
    <lineage>
        <taxon>Bacteria</taxon>
        <taxon>Pseudomonadati</taxon>
        <taxon>Bacteroidota</taxon>
        <taxon>Cytophagia</taxon>
        <taxon>Cytophagales</taxon>
        <taxon>Hymenobacteraceae</taxon>
        <taxon>Pontibacter</taxon>
    </lineage>
</organism>
<feature type="domain" description="Histidine kinase" evidence="3">
    <location>
        <begin position="800"/>
        <end position="995"/>
    </location>
</feature>
<dbReference type="SUPFAM" id="SSF63829">
    <property type="entry name" value="Calcium-dependent phosphotriesterase"/>
    <property type="match status" value="2"/>
</dbReference>
<reference evidence="5" key="1">
    <citation type="journal article" date="2019" name="Int. J. Syst. Evol. Microbiol.">
        <title>The Global Catalogue of Microorganisms (GCM) 10K type strain sequencing project: providing services to taxonomists for standard genome sequencing and annotation.</title>
        <authorList>
            <consortium name="The Broad Institute Genomics Platform"/>
            <consortium name="The Broad Institute Genome Sequencing Center for Infectious Disease"/>
            <person name="Wu L."/>
            <person name="Ma J."/>
        </authorList>
    </citation>
    <scope>NUCLEOTIDE SEQUENCE [LARGE SCALE GENOMIC DNA]</scope>
    <source>
        <strain evidence="5">KCTC 42498</strain>
    </source>
</reference>
<dbReference type="EMBL" id="JBHULU010000004">
    <property type="protein sequence ID" value="MFD2512881.1"/>
    <property type="molecule type" value="Genomic_DNA"/>
</dbReference>
<evidence type="ECO:0000259" key="3">
    <source>
        <dbReference type="PROSITE" id="PS50109"/>
    </source>
</evidence>
<evidence type="ECO:0000256" key="1">
    <source>
        <dbReference type="ARBA" id="ARBA00022553"/>
    </source>
</evidence>
<keyword evidence="5" id="KW-1185">Reference proteome</keyword>
<dbReference type="SUPFAM" id="SSF55874">
    <property type="entry name" value="ATPase domain of HSP90 chaperone/DNA topoisomerase II/histidine kinase"/>
    <property type="match status" value="1"/>
</dbReference>
<evidence type="ECO:0000313" key="4">
    <source>
        <dbReference type="EMBL" id="MFD2512881.1"/>
    </source>
</evidence>
<evidence type="ECO:0000313" key="5">
    <source>
        <dbReference type="Proteomes" id="UP001597544"/>
    </source>
</evidence>
<dbReference type="InterPro" id="IPR013783">
    <property type="entry name" value="Ig-like_fold"/>
</dbReference>
<keyword evidence="2" id="KW-0812">Transmembrane</keyword>
<keyword evidence="2" id="KW-1133">Transmembrane helix</keyword>
<keyword evidence="1" id="KW-0597">Phosphoprotein</keyword>
<dbReference type="RefSeq" id="WP_377503341.1">
    <property type="nucleotide sequence ID" value="NZ_JBHULU010000004.1"/>
</dbReference>
<dbReference type="Proteomes" id="UP001597544">
    <property type="component" value="Unassembled WGS sequence"/>
</dbReference>
<dbReference type="Pfam" id="PF07495">
    <property type="entry name" value="Y_Y_Y"/>
    <property type="match status" value="1"/>
</dbReference>
<dbReference type="Gene3D" id="2.60.40.10">
    <property type="entry name" value="Immunoglobulins"/>
    <property type="match status" value="1"/>
</dbReference>
<dbReference type="SMART" id="SM00387">
    <property type="entry name" value="HATPase_c"/>
    <property type="match status" value="1"/>
</dbReference>
<name>A0ABW5IGX5_9BACT</name>
<dbReference type="InterPro" id="IPR003594">
    <property type="entry name" value="HATPase_dom"/>
</dbReference>
<dbReference type="InterPro" id="IPR015943">
    <property type="entry name" value="WD40/YVTN_repeat-like_dom_sf"/>
</dbReference>
<dbReference type="Gene3D" id="3.30.565.10">
    <property type="entry name" value="Histidine kinase-like ATPase, C-terminal domain"/>
    <property type="match status" value="1"/>
</dbReference>
<dbReference type="Gene3D" id="2.130.10.10">
    <property type="entry name" value="YVTN repeat-like/Quinoprotein amine dehydrogenase"/>
    <property type="match status" value="4"/>
</dbReference>
<accession>A0ABW5IGX5</accession>
<keyword evidence="2" id="KW-0472">Membrane</keyword>
<proteinExistence type="predicted"/>
<feature type="transmembrane region" description="Helical" evidence="2">
    <location>
        <begin position="745"/>
        <end position="764"/>
    </location>
</feature>
<dbReference type="InterPro" id="IPR036890">
    <property type="entry name" value="HATPase_C_sf"/>
</dbReference>
<dbReference type="Pfam" id="PF02518">
    <property type="entry name" value="HATPase_c"/>
    <property type="match status" value="1"/>
</dbReference>
<evidence type="ECO:0000256" key="2">
    <source>
        <dbReference type="SAM" id="Phobius"/>
    </source>
</evidence>
<dbReference type="PANTHER" id="PTHR43547">
    <property type="entry name" value="TWO-COMPONENT HISTIDINE KINASE"/>
    <property type="match status" value="1"/>
</dbReference>
<dbReference type="PROSITE" id="PS50109">
    <property type="entry name" value="HIS_KIN"/>
    <property type="match status" value="1"/>
</dbReference>
<dbReference type="PANTHER" id="PTHR43547:SF2">
    <property type="entry name" value="HYBRID SIGNAL TRANSDUCTION HISTIDINE KINASE C"/>
    <property type="match status" value="1"/>
</dbReference>